<protein>
    <submittedName>
        <fullName evidence="3">NAD(P)/FAD-dependent oxidoreductase</fullName>
    </submittedName>
</protein>
<dbReference type="InterPro" id="IPR057661">
    <property type="entry name" value="RsdA/BaiN/AoA(So)_Rossmann"/>
</dbReference>
<organism evidence="3 4">
    <name type="scientific">Collinsella ihumii</name>
    <dbReference type="NCBI Taxonomy" id="1720204"/>
    <lineage>
        <taxon>Bacteria</taxon>
        <taxon>Bacillati</taxon>
        <taxon>Actinomycetota</taxon>
        <taxon>Coriobacteriia</taxon>
        <taxon>Coriobacteriales</taxon>
        <taxon>Coriobacteriaceae</taxon>
        <taxon>Collinsella</taxon>
    </lineage>
</organism>
<reference evidence="3" key="2">
    <citation type="submission" date="2021-09" db="EMBL/GenBank/DDBJ databases">
        <authorList>
            <person name="Gilroy R."/>
        </authorList>
    </citation>
    <scope>NUCLEOTIDE SEQUENCE</scope>
    <source>
        <strain evidence="3">ChiGjej2B2-7701</strain>
    </source>
</reference>
<sequence>MAGSPIYDVAIIGGGASGLAAALSAGRTGQSVVLIERDVEVGLPILATGNGRCNLSNADLDSARYRHPGIARTVMGDHPEEELARLFDSIGLLTCEIDGRLYPYSKRADTVRDALVATVAKLGVDIRCCAEVERAVHDNADGWQLELSVPAGPLPTPKKPPADFRAHLRGLRKELKRAPRTGERVSARRVIVACGGASAGVAGLFGLPHIEEMPVLCPVACTPRPDTTTLSRLDGLRVDCRLSLVHDGTRRWSEEGEVLFRPYGISGIVAFDLSRRVKAGDVIELDLFPSFSEGELIELFDRRCAVAGMPETAGPAWFCGMLAPALAAHVDAASEHAGGRGVHAYAHACKHLAFTAAGTTEHASAQVRRGGIPFDAVDLPDLSVKPSCAPALSVCGEALDMDADCGGFNLAWAWLSGLRAGAVRP</sequence>
<feature type="domain" description="RsdA/BaiN/AoA(So)-like Rossmann fold-like" evidence="1">
    <location>
        <begin position="8"/>
        <end position="141"/>
    </location>
</feature>
<proteinExistence type="predicted"/>
<feature type="domain" description="RsdA/BaiN/AoA(So)-like insert" evidence="2">
    <location>
        <begin position="214"/>
        <end position="296"/>
    </location>
</feature>
<gene>
    <name evidence="3" type="ORF">K8U80_08660</name>
</gene>
<dbReference type="Gene3D" id="3.50.50.60">
    <property type="entry name" value="FAD/NAD(P)-binding domain"/>
    <property type="match status" value="2"/>
</dbReference>
<comment type="caution">
    <text evidence="3">The sequence shown here is derived from an EMBL/GenBank/DDBJ whole genome shotgun (WGS) entry which is preliminary data.</text>
</comment>
<dbReference type="Gene3D" id="2.40.30.10">
    <property type="entry name" value="Translation factors"/>
    <property type="match status" value="1"/>
</dbReference>
<evidence type="ECO:0000259" key="2">
    <source>
        <dbReference type="Pfam" id="PF22780"/>
    </source>
</evidence>
<dbReference type="Proteomes" id="UP000746751">
    <property type="component" value="Unassembled WGS sequence"/>
</dbReference>
<evidence type="ECO:0000313" key="4">
    <source>
        <dbReference type="Proteomes" id="UP000746751"/>
    </source>
</evidence>
<dbReference type="PANTHER" id="PTHR42887:SF2">
    <property type="entry name" value="OS12G0638800 PROTEIN"/>
    <property type="match status" value="1"/>
</dbReference>
<dbReference type="EMBL" id="DYVF01000051">
    <property type="protein sequence ID" value="HJG31449.1"/>
    <property type="molecule type" value="Genomic_DNA"/>
</dbReference>
<dbReference type="AlphaFoldDB" id="A0A921LRZ3"/>
<dbReference type="SUPFAM" id="SSF160996">
    <property type="entry name" value="HI0933 insert domain-like"/>
    <property type="match status" value="1"/>
</dbReference>
<dbReference type="PANTHER" id="PTHR42887">
    <property type="entry name" value="OS12G0638800 PROTEIN"/>
    <property type="match status" value="1"/>
</dbReference>
<dbReference type="Pfam" id="PF03486">
    <property type="entry name" value="HI0933_like"/>
    <property type="match status" value="1"/>
</dbReference>
<evidence type="ECO:0000259" key="1">
    <source>
        <dbReference type="Pfam" id="PF03486"/>
    </source>
</evidence>
<evidence type="ECO:0000313" key="3">
    <source>
        <dbReference type="EMBL" id="HJG31449.1"/>
    </source>
</evidence>
<reference evidence="3" key="1">
    <citation type="journal article" date="2021" name="PeerJ">
        <title>Extensive microbial diversity within the chicken gut microbiome revealed by metagenomics and culture.</title>
        <authorList>
            <person name="Gilroy R."/>
            <person name="Ravi A."/>
            <person name="Getino M."/>
            <person name="Pursley I."/>
            <person name="Horton D.L."/>
            <person name="Alikhan N.F."/>
            <person name="Baker D."/>
            <person name="Gharbi K."/>
            <person name="Hall N."/>
            <person name="Watson M."/>
            <person name="Adriaenssens E.M."/>
            <person name="Foster-Nyarko E."/>
            <person name="Jarju S."/>
            <person name="Secka A."/>
            <person name="Antonio M."/>
            <person name="Oren A."/>
            <person name="Chaudhuri R.R."/>
            <person name="La Ragione R."/>
            <person name="Hildebrand F."/>
            <person name="Pallen M.J."/>
        </authorList>
    </citation>
    <scope>NUCLEOTIDE SEQUENCE</scope>
    <source>
        <strain evidence="3">ChiGjej2B2-7701</strain>
    </source>
</reference>
<accession>A0A921LRZ3</accession>
<dbReference type="Pfam" id="PF22780">
    <property type="entry name" value="HI0933_like_1st"/>
    <property type="match status" value="1"/>
</dbReference>
<dbReference type="InterPro" id="IPR036188">
    <property type="entry name" value="FAD/NAD-bd_sf"/>
</dbReference>
<dbReference type="SUPFAM" id="SSF51905">
    <property type="entry name" value="FAD/NAD(P)-binding domain"/>
    <property type="match status" value="1"/>
</dbReference>
<name>A0A921LRZ3_9ACTN</name>
<dbReference type="InterPro" id="IPR004792">
    <property type="entry name" value="BaiN-like"/>
</dbReference>
<dbReference type="InterPro" id="IPR055178">
    <property type="entry name" value="RsdA/BaiN/AoA(So)-like_dom"/>
</dbReference>